<dbReference type="Gene3D" id="3.40.1190.10">
    <property type="entry name" value="Mur-like, catalytic domain"/>
    <property type="match status" value="1"/>
</dbReference>
<evidence type="ECO:0000259" key="16">
    <source>
        <dbReference type="Pfam" id="PF02875"/>
    </source>
</evidence>
<dbReference type="GO" id="GO:0071555">
    <property type="term" value="P:cell wall organization"/>
    <property type="evidence" value="ECO:0007669"/>
    <property type="project" value="UniProtKB-KW"/>
</dbReference>
<dbReference type="SUPFAM" id="SSF51984">
    <property type="entry name" value="MurCD N-terminal domain"/>
    <property type="match status" value="1"/>
</dbReference>
<dbReference type="Gene3D" id="3.90.190.20">
    <property type="entry name" value="Mur ligase, C-terminal domain"/>
    <property type="match status" value="1"/>
</dbReference>
<dbReference type="EMBL" id="MGDB01000080">
    <property type="protein sequence ID" value="OGL41024.1"/>
    <property type="molecule type" value="Genomic_DNA"/>
</dbReference>
<dbReference type="Proteomes" id="UP000178526">
    <property type="component" value="Unassembled WGS sequence"/>
</dbReference>
<dbReference type="InterPro" id="IPR036565">
    <property type="entry name" value="Mur-like_cat_sf"/>
</dbReference>
<evidence type="ECO:0000256" key="2">
    <source>
        <dbReference type="ARBA" id="ARBA00004752"/>
    </source>
</evidence>
<dbReference type="PANTHER" id="PTHR43445">
    <property type="entry name" value="UDP-N-ACETYLMURAMATE--L-ALANINE LIGASE-RELATED"/>
    <property type="match status" value="1"/>
</dbReference>
<dbReference type="GO" id="GO:0008763">
    <property type="term" value="F:UDP-N-acetylmuramate-L-alanine ligase activity"/>
    <property type="evidence" value="ECO:0007669"/>
    <property type="project" value="UniProtKB-UniRule"/>
</dbReference>
<evidence type="ECO:0000256" key="4">
    <source>
        <dbReference type="ARBA" id="ARBA00022490"/>
    </source>
</evidence>
<sequence length="455" mass="50051">MYKKDLKIHFVGIGGIGMSGIAEVLLNLGYKISGSDLKPSKITKRLAKLGAKIYKGHKAENVDGADVVVISSAVLKENVEVRSAAAKKITIIPRAEMLAELMRMKYGIAVAGAHGKTTTTSLISQILAHAELDPTVVIGGRLNSLGSNAKLGQGNFLVAEADESDGSFLRLSPSIAVVTNIDREHLDYYGSLQKIKETFLDFINKVPFYGVSVVCMDDENIQSIIPGIEKRFITYGLKGQADYTANSINFSGFRSEFDVFEHNKILGRICLNISGTHNIYNSLAAVAVGIELGIKFGDIKEALERFSGIERRFQVKGQRHGVTVVDDYGHHPTEIRATLKSARENWDGKIIVLFQPHRYSRTQDLMEEFFTSFYDADVLIITDIYAAGEKAIEGINSSKLYEGIIAHGHKNVIYMPDRKEILKYIGKAASRGDLLITLGAGDVYKIAELFLRGEI</sequence>
<comment type="pathway">
    <text evidence="2 14">Cell wall biogenesis; peptidoglycan biosynthesis.</text>
</comment>
<dbReference type="InterPro" id="IPR004101">
    <property type="entry name" value="Mur_ligase_C"/>
</dbReference>
<dbReference type="InterPro" id="IPR000713">
    <property type="entry name" value="Mur_ligase_N"/>
</dbReference>
<reference evidence="18 19" key="1">
    <citation type="journal article" date="2016" name="Nat. Commun.">
        <title>Thousands of microbial genomes shed light on interconnected biogeochemical processes in an aquifer system.</title>
        <authorList>
            <person name="Anantharaman K."/>
            <person name="Brown C.T."/>
            <person name="Hug L.A."/>
            <person name="Sharon I."/>
            <person name="Castelle C.J."/>
            <person name="Probst A.J."/>
            <person name="Thomas B.C."/>
            <person name="Singh A."/>
            <person name="Wilkins M.J."/>
            <person name="Karaoz U."/>
            <person name="Brodie E.L."/>
            <person name="Williams K.H."/>
            <person name="Hubbard S.S."/>
            <person name="Banfield J.F."/>
        </authorList>
    </citation>
    <scope>NUCLEOTIDE SEQUENCE [LARGE SCALE GENOMIC DNA]</scope>
</reference>
<dbReference type="GO" id="GO:0005737">
    <property type="term" value="C:cytoplasm"/>
    <property type="evidence" value="ECO:0007669"/>
    <property type="project" value="UniProtKB-SubCell"/>
</dbReference>
<dbReference type="Pfam" id="PF08245">
    <property type="entry name" value="Mur_ligase_M"/>
    <property type="match status" value="1"/>
</dbReference>
<keyword evidence="4 14" id="KW-0963">Cytoplasm</keyword>
<evidence type="ECO:0000256" key="5">
    <source>
        <dbReference type="ARBA" id="ARBA00022598"/>
    </source>
</evidence>
<dbReference type="EC" id="6.3.2.8" evidence="3 14"/>
<evidence type="ECO:0000313" key="19">
    <source>
        <dbReference type="Proteomes" id="UP000178526"/>
    </source>
</evidence>
<evidence type="ECO:0000256" key="6">
    <source>
        <dbReference type="ARBA" id="ARBA00022618"/>
    </source>
</evidence>
<proteinExistence type="inferred from homology"/>
<dbReference type="GO" id="GO:0051301">
    <property type="term" value="P:cell division"/>
    <property type="evidence" value="ECO:0007669"/>
    <property type="project" value="UniProtKB-KW"/>
</dbReference>
<organism evidence="18 19">
    <name type="scientific">Candidatus Schekmanbacteria bacterium GWA2_38_11</name>
    <dbReference type="NCBI Taxonomy" id="1817876"/>
    <lineage>
        <taxon>Bacteria</taxon>
        <taxon>Candidatus Schekmaniibacteriota</taxon>
    </lineage>
</organism>
<dbReference type="PANTHER" id="PTHR43445:SF3">
    <property type="entry name" value="UDP-N-ACETYLMURAMATE--L-ALANINE LIGASE"/>
    <property type="match status" value="1"/>
</dbReference>
<gene>
    <name evidence="14" type="primary">murC</name>
    <name evidence="18" type="ORF">A2042_09800</name>
</gene>
<comment type="similarity">
    <text evidence="14">Belongs to the MurCDEF family.</text>
</comment>
<evidence type="ECO:0000256" key="1">
    <source>
        <dbReference type="ARBA" id="ARBA00004496"/>
    </source>
</evidence>
<evidence type="ECO:0000259" key="17">
    <source>
        <dbReference type="Pfam" id="PF08245"/>
    </source>
</evidence>
<keyword evidence="11 14" id="KW-0131">Cell cycle</keyword>
<feature type="domain" description="Mur ligase C-terminal" evidence="16">
    <location>
        <begin position="311"/>
        <end position="441"/>
    </location>
</feature>
<dbReference type="InterPro" id="IPR050061">
    <property type="entry name" value="MurCDEF_pg_biosynth"/>
</dbReference>
<keyword evidence="7 14" id="KW-0547">Nucleotide-binding</keyword>
<comment type="catalytic activity">
    <reaction evidence="13 14">
        <text>UDP-N-acetyl-alpha-D-muramate + L-alanine + ATP = UDP-N-acetyl-alpha-D-muramoyl-L-alanine + ADP + phosphate + H(+)</text>
        <dbReference type="Rhea" id="RHEA:23372"/>
        <dbReference type="ChEBI" id="CHEBI:15378"/>
        <dbReference type="ChEBI" id="CHEBI:30616"/>
        <dbReference type="ChEBI" id="CHEBI:43474"/>
        <dbReference type="ChEBI" id="CHEBI:57972"/>
        <dbReference type="ChEBI" id="CHEBI:70757"/>
        <dbReference type="ChEBI" id="CHEBI:83898"/>
        <dbReference type="ChEBI" id="CHEBI:456216"/>
        <dbReference type="EC" id="6.3.2.8"/>
    </reaction>
</comment>
<evidence type="ECO:0000256" key="9">
    <source>
        <dbReference type="ARBA" id="ARBA00022960"/>
    </source>
</evidence>
<dbReference type="HAMAP" id="MF_00046">
    <property type="entry name" value="MurC"/>
    <property type="match status" value="1"/>
</dbReference>
<feature type="binding site" evidence="14">
    <location>
        <begin position="112"/>
        <end position="118"/>
    </location>
    <ligand>
        <name>ATP</name>
        <dbReference type="ChEBI" id="CHEBI:30616"/>
    </ligand>
</feature>
<evidence type="ECO:0000256" key="10">
    <source>
        <dbReference type="ARBA" id="ARBA00022984"/>
    </source>
</evidence>
<dbReference type="Pfam" id="PF02875">
    <property type="entry name" value="Mur_ligase_C"/>
    <property type="match status" value="1"/>
</dbReference>
<dbReference type="SUPFAM" id="SSF53244">
    <property type="entry name" value="MurD-like peptide ligases, peptide-binding domain"/>
    <property type="match status" value="1"/>
</dbReference>
<evidence type="ECO:0000256" key="11">
    <source>
        <dbReference type="ARBA" id="ARBA00023306"/>
    </source>
</evidence>
<evidence type="ECO:0000256" key="3">
    <source>
        <dbReference type="ARBA" id="ARBA00012211"/>
    </source>
</evidence>
<keyword evidence="5 14" id="KW-0436">Ligase</keyword>
<evidence type="ECO:0000313" key="18">
    <source>
        <dbReference type="EMBL" id="OGL41024.1"/>
    </source>
</evidence>
<evidence type="ECO:0000256" key="12">
    <source>
        <dbReference type="ARBA" id="ARBA00023316"/>
    </source>
</evidence>
<dbReference type="NCBIfam" id="TIGR01082">
    <property type="entry name" value="murC"/>
    <property type="match status" value="1"/>
</dbReference>
<evidence type="ECO:0000256" key="7">
    <source>
        <dbReference type="ARBA" id="ARBA00022741"/>
    </source>
</evidence>
<accession>A0A1F7RJ99</accession>
<evidence type="ECO:0000256" key="8">
    <source>
        <dbReference type="ARBA" id="ARBA00022840"/>
    </source>
</evidence>
<comment type="function">
    <text evidence="14">Cell wall formation.</text>
</comment>
<dbReference type="SUPFAM" id="SSF53623">
    <property type="entry name" value="MurD-like peptide ligases, catalytic domain"/>
    <property type="match status" value="1"/>
</dbReference>
<dbReference type="InterPro" id="IPR036615">
    <property type="entry name" value="Mur_ligase_C_dom_sf"/>
</dbReference>
<comment type="subcellular location">
    <subcellularLocation>
        <location evidence="1 14">Cytoplasm</location>
    </subcellularLocation>
</comment>
<dbReference type="GO" id="GO:0009252">
    <property type="term" value="P:peptidoglycan biosynthetic process"/>
    <property type="evidence" value="ECO:0007669"/>
    <property type="project" value="UniProtKB-UniRule"/>
</dbReference>
<evidence type="ECO:0000256" key="13">
    <source>
        <dbReference type="ARBA" id="ARBA00047833"/>
    </source>
</evidence>
<evidence type="ECO:0000256" key="14">
    <source>
        <dbReference type="HAMAP-Rule" id="MF_00046"/>
    </source>
</evidence>
<keyword evidence="9 14" id="KW-0133">Cell shape</keyword>
<protein>
    <recommendedName>
        <fullName evidence="3 14">UDP-N-acetylmuramate--L-alanine ligase</fullName>
        <ecNumber evidence="3 14">6.3.2.8</ecNumber>
    </recommendedName>
    <alternativeName>
        <fullName evidence="14">UDP-N-acetylmuramoyl-L-alanine synthetase</fullName>
    </alternativeName>
</protein>
<keyword evidence="12 14" id="KW-0961">Cell wall biogenesis/degradation</keyword>
<dbReference type="Pfam" id="PF01225">
    <property type="entry name" value="Mur_ligase"/>
    <property type="match status" value="1"/>
</dbReference>
<keyword evidence="6 14" id="KW-0132">Cell division</keyword>
<keyword evidence="10 14" id="KW-0573">Peptidoglycan synthesis</keyword>
<evidence type="ECO:0000259" key="15">
    <source>
        <dbReference type="Pfam" id="PF01225"/>
    </source>
</evidence>
<keyword evidence="8 14" id="KW-0067">ATP-binding</keyword>
<dbReference type="Gene3D" id="3.40.50.720">
    <property type="entry name" value="NAD(P)-binding Rossmann-like Domain"/>
    <property type="match status" value="1"/>
</dbReference>
<dbReference type="AlphaFoldDB" id="A0A1F7RJ99"/>
<dbReference type="InterPro" id="IPR013221">
    <property type="entry name" value="Mur_ligase_cen"/>
</dbReference>
<dbReference type="UniPathway" id="UPA00219"/>
<feature type="domain" description="Mur ligase N-terminal catalytic" evidence="15">
    <location>
        <begin position="7"/>
        <end position="106"/>
    </location>
</feature>
<name>A0A1F7RJ99_9BACT</name>
<dbReference type="InterPro" id="IPR005758">
    <property type="entry name" value="UDP-N-AcMur_Ala_ligase_MurC"/>
</dbReference>
<dbReference type="GO" id="GO:0005524">
    <property type="term" value="F:ATP binding"/>
    <property type="evidence" value="ECO:0007669"/>
    <property type="project" value="UniProtKB-UniRule"/>
</dbReference>
<feature type="domain" description="Mur ligase central" evidence="17">
    <location>
        <begin position="110"/>
        <end position="288"/>
    </location>
</feature>
<dbReference type="GO" id="GO:0008360">
    <property type="term" value="P:regulation of cell shape"/>
    <property type="evidence" value="ECO:0007669"/>
    <property type="project" value="UniProtKB-KW"/>
</dbReference>
<comment type="caution">
    <text evidence="18">The sequence shown here is derived from an EMBL/GenBank/DDBJ whole genome shotgun (WGS) entry which is preliminary data.</text>
</comment>